<feature type="compositionally biased region" description="Polar residues" evidence="1">
    <location>
        <begin position="124"/>
        <end position="133"/>
    </location>
</feature>
<feature type="signal peptide" evidence="2">
    <location>
        <begin position="1"/>
        <end position="32"/>
    </location>
</feature>
<sequence>MQTIKTLIMKKLVLTLMTVAALLFVVNATVSAQEAETKETPRTGFVDTTGDGVCDNYDGKRPGKGLGPGSGEGQGVKDGTGRRQGRGQGLRDGQGRGERKLDGTGSRGGEGRGERRGKRDGSGPNCNPQPKTE</sequence>
<keyword evidence="4" id="KW-1185">Reference proteome</keyword>
<feature type="compositionally biased region" description="Basic and acidic residues" evidence="1">
    <location>
        <begin position="109"/>
        <end position="121"/>
    </location>
</feature>
<feature type="compositionally biased region" description="Gly residues" evidence="1">
    <location>
        <begin position="64"/>
        <end position="78"/>
    </location>
</feature>
<feature type="region of interest" description="Disordered" evidence="1">
    <location>
        <begin position="32"/>
        <end position="133"/>
    </location>
</feature>
<dbReference type="AlphaFoldDB" id="A0A4R2GNP0"/>
<name>A0A4R2GNP0_9BACT</name>
<keyword evidence="2" id="KW-0732">Signal</keyword>
<evidence type="ECO:0000313" key="3">
    <source>
        <dbReference type="EMBL" id="TCO10903.1"/>
    </source>
</evidence>
<evidence type="ECO:0008006" key="5">
    <source>
        <dbReference type="Google" id="ProtNLM"/>
    </source>
</evidence>
<gene>
    <name evidence="3" type="ORF">EV194_101537</name>
</gene>
<evidence type="ECO:0000256" key="2">
    <source>
        <dbReference type="SAM" id="SignalP"/>
    </source>
</evidence>
<evidence type="ECO:0000313" key="4">
    <source>
        <dbReference type="Proteomes" id="UP000295221"/>
    </source>
</evidence>
<dbReference type="EMBL" id="SLWK01000001">
    <property type="protein sequence ID" value="TCO10903.1"/>
    <property type="molecule type" value="Genomic_DNA"/>
</dbReference>
<organism evidence="3 4">
    <name type="scientific">Natronoflexus pectinivorans</name>
    <dbReference type="NCBI Taxonomy" id="682526"/>
    <lineage>
        <taxon>Bacteria</taxon>
        <taxon>Pseudomonadati</taxon>
        <taxon>Bacteroidota</taxon>
        <taxon>Bacteroidia</taxon>
        <taxon>Marinilabiliales</taxon>
        <taxon>Marinilabiliaceae</taxon>
        <taxon>Natronoflexus</taxon>
    </lineage>
</organism>
<comment type="caution">
    <text evidence="3">The sequence shown here is derived from an EMBL/GenBank/DDBJ whole genome shotgun (WGS) entry which is preliminary data.</text>
</comment>
<feature type="compositionally biased region" description="Basic and acidic residues" evidence="1">
    <location>
        <begin position="93"/>
        <end position="102"/>
    </location>
</feature>
<feature type="chain" id="PRO_5020950783" description="Collagen triple helix repeat protein" evidence="2">
    <location>
        <begin position="33"/>
        <end position="133"/>
    </location>
</feature>
<evidence type="ECO:0000256" key="1">
    <source>
        <dbReference type="SAM" id="MobiDB-lite"/>
    </source>
</evidence>
<reference evidence="3 4" key="1">
    <citation type="submission" date="2019-03" db="EMBL/GenBank/DDBJ databases">
        <title>Genomic Encyclopedia of Type Strains, Phase IV (KMG-IV): sequencing the most valuable type-strain genomes for metagenomic binning, comparative biology and taxonomic classification.</title>
        <authorList>
            <person name="Goeker M."/>
        </authorList>
    </citation>
    <scope>NUCLEOTIDE SEQUENCE [LARGE SCALE GENOMIC DNA]</scope>
    <source>
        <strain evidence="3 4">DSM 24179</strain>
    </source>
</reference>
<accession>A0A4R2GNP0</accession>
<protein>
    <recommendedName>
        <fullName evidence="5">Collagen triple helix repeat protein</fullName>
    </recommendedName>
</protein>
<dbReference type="Proteomes" id="UP000295221">
    <property type="component" value="Unassembled WGS sequence"/>
</dbReference>
<proteinExistence type="predicted"/>